<evidence type="ECO:0000313" key="2">
    <source>
        <dbReference type="Proteomes" id="UP000694402"/>
    </source>
</evidence>
<sequence>MKLSSGKILEENLLQSCFTPDTGEEFPFQQDNNLQHKTKSTIELLTKKTVNVPEWPIHSFDLNLFENLLQDLEIAV</sequence>
<reference evidence="2" key="1">
    <citation type="journal article" date="2018" name="PLoS ONE">
        <title>Chinook salmon (Oncorhynchus tshawytscha) genome and transcriptome.</title>
        <authorList>
            <person name="Christensen K.A."/>
            <person name="Leong J.S."/>
            <person name="Sakhrani D."/>
            <person name="Biagi C.A."/>
            <person name="Minkley D.R."/>
            <person name="Withler R.E."/>
            <person name="Rondeau E.B."/>
            <person name="Koop B.F."/>
            <person name="Devlin R.H."/>
        </authorList>
    </citation>
    <scope>NUCLEOTIDE SEQUENCE [LARGE SCALE GENOMIC DNA]</scope>
</reference>
<keyword evidence="2" id="KW-1185">Reference proteome</keyword>
<dbReference type="InterPro" id="IPR036397">
    <property type="entry name" value="RNaseH_sf"/>
</dbReference>
<evidence type="ECO:0000313" key="1">
    <source>
        <dbReference type="Ensembl" id="ENSOTSP00005152015.1"/>
    </source>
</evidence>
<protein>
    <submittedName>
        <fullName evidence="1">Uncharacterized protein</fullName>
    </submittedName>
</protein>
<organism evidence="1 2">
    <name type="scientific">Oncorhynchus tshawytscha</name>
    <name type="common">Chinook salmon</name>
    <name type="synonym">Salmo tshawytscha</name>
    <dbReference type="NCBI Taxonomy" id="74940"/>
    <lineage>
        <taxon>Eukaryota</taxon>
        <taxon>Metazoa</taxon>
        <taxon>Chordata</taxon>
        <taxon>Craniata</taxon>
        <taxon>Vertebrata</taxon>
        <taxon>Euteleostomi</taxon>
        <taxon>Actinopterygii</taxon>
        <taxon>Neopterygii</taxon>
        <taxon>Teleostei</taxon>
        <taxon>Protacanthopterygii</taxon>
        <taxon>Salmoniformes</taxon>
        <taxon>Salmonidae</taxon>
        <taxon>Salmoninae</taxon>
        <taxon>Oncorhynchus</taxon>
    </lineage>
</organism>
<dbReference type="GO" id="GO:0003676">
    <property type="term" value="F:nucleic acid binding"/>
    <property type="evidence" value="ECO:0007669"/>
    <property type="project" value="InterPro"/>
</dbReference>
<dbReference type="GeneTree" id="ENSGT01140000282727"/>
<name>A0AAZ3SFJ0_ONCTS</name>
<dbReference type="Ensembl" id="ENSOTST00005191728.1">
    <property type="protein sequence ID" value="ENSOTSP00005152015.1"/>
    <property type="gene ID" value="ENSOTSG00005052973.1"/>
</dbReference>
<dbReference type="Ensembl" id="ENSOTST00005181896.1">
    <property type="protein sequence ID" value="ENSOTSP00005129594.1"/>
    <property type="gene ID" value="ENSOTSG00005052973.1"/>
</dbReference>
<accession>A0AAZ3SFJ0</accession>
<dbReference type="Proteomes" id="UP000694402">
    <property type="component" value="Unassembled WGS sequence"/>
</dbReference>
<dbReference type="Gene3D" id="3.30.420.10">
    <property type="entry name" value="Ribonuclease H-like superfamily/Ribonuclease H"/>
    <property type="match status" value="1"/>
</dbReference>
<dbReference type="AlphaFoldDB" id="A0AAZ3SFJ0"/>
<proteinExistence type="predicted"/>
<reference evidence="1" key="2">
    <citation type="submission" date="2025-05" db="UniProtKB">
        <authorList>
            <consortium name="Ensembl"/>
        </authorList>
    </citation>
    <scope>IDENTIFICATION</scope>
</reference>